<feature type="transmembrane region" description="Helical" evidence="3">
    <location>
        <begin position="44"/>
        <end position="63"/>
    </location>
</feature>
<dbReference type="InterPro" id="IPR016193">
    <property type="entry name" value="Cytidine_deaminase-like"/>
</dbReference>
<dbReference type="PANTHER" id="PTHR11079:SF179">
    <property type="entry name" value="TRNA(ADENINE(34)) DEAMINASE, CHLOROPLASTIC"/>
    <property type="match status" value="1"/>
</dbReference>
<keyword evidence="3" id="KW-1133">Transmembrane helix</keyword>
<dbReference type="InterPro" id="IPR016192">
    <property type="entry name" value="APOBEC/CMP_deaminase_Zn-bd"/>
</dbReference>
<dbReference type="Pfam" id="PF00383">
    <property type="entry name" value="dCMP_cyt_deam_1"/>
    <property type="match status" value="1"/>
</dbReference>
<dbReference type="RefSeq" id="WP_249697599.1">
    <property type="nucleotide sequence ID" value="NZ_JAMFLX010000002.1"/>
</dbReference>
<dbReference type="CDD" id="cd01285">
    <property type="entry name" value="nucleoside_deaminase"/>
    <property type="match status" value="1"/>
</dbReference>
<dbReference type="PROSITE" id="PS00903">
    <property type="entry name" value="CYT_DCMP_DEAMINASES_1"/>
    <property type="match status" value="1"/>
</dbReference>
<proteinExistence type="predicted"/>
<evidence type="ECO:0000313" key="5">
    <source>
        <dbReference type="EMBL" id="MCL6268768.1"/>
    </source>
</evidence>
<evidence type="ECO:0000259" key="4">
    <source>
        <dbReference type="PROSITE" id="PS51747"/>
    </source>
</evidence>
<dbReference type="InterPro" id="IPR002125">
    <property type="entry name" value="CMP_dCMP_dom"/>
</dbReference>
<gene>
    <name evidence="5" type="ORF">M3P05_02235</name>
</gene>
<dbReference type="PANTHER" id="PTHR11079">
    <property type="entry name" value="CYTOSINE DEAMINASE FAMILY MEMBER"/>
    <property type="match status" value="1"/>
</dbReference>
<evidence type="ECO:0000313" key="6">
    <source>
        <dbReference type="Proteomes" id="UP001203338"/>
    </source>
</evidence>
<sequence length="295" mass="33670">MEQNTQIDLGVTGLVDSSVEKSLRFSGLSIYIFRIKERRNMRKFVALLALIFTTNLFAAAPTVEYERDNILMLLSYSMVLKDWQSEYTGKDRGYNIGAVLYDEAANKIVGVQRNTTRACDDKTQHAEVRLMQDCLNGECRGDGKTRYLDKTTIYTTLEPCMMCSGMMAFLKVDRTLYGQADPGFGKNIERLKLPYKGEEANSRARNLKSIPAPFAERKQLDKLFAEYIERTGSDNVTAFLTTDEAKYVYYSAAFKLLTMDVVNKENESLYDQAMTMLFFTDDRDVNACFIGNLRH</sequence>
<reference evidence="5 6" key="1">
    <citation type="submission" date="2022-05" db="EMBL/GenBank/DDBJ databases">
        <authorList>
            <person name="Park J.-S."/>
        </authorList>
    </citation>
    <scope>NUCLEOTIDE SEQUENCE [LARGE SCALE GENOMIC DNA]</scope>
    <source>
        <strain evidence="5 6">2012CJ34-2</strain>
    </source>
</reference>
<dbReference type="PROSITE" id="PS51747">
    <property type="entry name" value="CYT_DCMP_DEAMINASES_2"/>
    <property type="match status" value="1"/>
</dbReference>
<keyword evidence="1" id="KW-0479">Metal-binding</keyword>
<keyword evidence="3" id="KW-0472">Membrane</keyword>
<dbReference type="Gene3D" id="3.40.140.10">
    <property type="entry name" value="Cytidine Deaminase, domain 2"/>
    <property type="match status" value="1"/>
</dbReference>
<keyword evidence="6" id="KW-1185">Reference proteome</keyword>
<dbReference type="Proteomes" id="UP001203338">
    <property type="component" value="Unassembled WGS sequence"/>
</dbReference>
<evidence type="ECO:0000256" key="1">
    <source>
        <dbReference type="ARBA" id="ARBA00022723"/>
    </source>
</evidence>
<keyword evidence="3" id="KW-0812">Transmembrane</keyword>
<dbReference type="SUPFAM" id="SSF53927">
    <property type="entry name" value="Cytidine deaminase-like"/>
    <property type="match status" value="1"/>
</dbReference>
<dbReference type="EMBL" id="JAMFLX010000002">
    <property type="protein sequence ID" value="MCL6268768.1"/>
    <property type="molecule type" value="Genomic_DNA"/>
</dbReference>
<feature type="domain" description="CMP/dCMP-type deaminase" evidence="4">
    <location>
        <begin position="68"/>
        <end position="191"/>
    </location>
</feature>
<protein>
    <submittedName>
        <fullName evidence="5">Nucleoside deaminase</fullName>
    </submittedName>
</protein>
<evidence type="ECO:0000256" key="3">
    <source>
        <dbReference type="SAM" id="Phobius"/>
    </source>
</evidence>
<evidence type="ECO:0000256" key="2">
    <source>
        <dbReference type="ARBA" id="ARBA00022833"/>
    </source>
</evidence>
<organism evidence="5 6">
    <name type="scientific">Parendozoicomonas callyspongiae</name>
    <dbReference type="NCBI Taxonomy" id="2942213"/>
    <lineage>
        <taxon>Bacteria</taxon>
        <taxon>Pseudomonadati</taxon>
        <taxon>Pseudomonadota</taxon>
        <taxon>Gammaproteobacteria</taxon>
        <taxon>Oceanospirillales</taxon>
        <taxon>Endozoicomonadaceae</taxon>
        <taxon>Parendozoicomonas</taxon>
    </lineage>
</organism>
<name>A0ABT0PDY4_9GAMM</name>
<keyword evidence="2" id="KW-0862">Zinc</keyword>
<accession>A0ABT0PDY4</accession>
<comment type="caution">
    <text evidence="5">The sequence shown here is derived from an EMBL/GenBank/DDBJ whole genome shotgun (WGS) entry which is preliminary data.</text>
</comment>